<keyword evidence="8 15" id="KW-0547">Nucleotide-binding</keyword>
<evidence type="ECO:0000256" key="5">
    <source>
        <dbReference type="ARBA" id="ARBA00022555"/>
    </source>
</evidence>
<comment type="cofactor">
    <cofactor evidence="15">
        <name>Mg(2+)</name>
        <dbReference type="ChEBI" id="CHEBI:18420"/>
    </cofactor>
    <text evidence="15">Binds 2 magnesium ions per tetramer.</text>
</comment>
<dbReference type="PANTHER" id="PTHR10947">
    <property type="entry name" value="PHENYLALANYL-TRNA SYNTHETASE BETA CHAIN AND LEUCINE-RICH REPEAT-CONTAINING PROTEIN 47"/>
    <property type="match status" value="1"/>
</dbReference>
<keyword evidence="6 15" id="KW-0436">Ligase</keyword>
<name>A0A955L7C0_9BACT</name>
<keyword evidence="4 15" id="KW-0963">Cytoplasm</keyword>
<feature type="binding site" evidence="15">
    <location>
        <position position="479"/>
    </location>
    <ligand>
        <name>Mg(2+)</name>
        <dbReference type="ChEBI" id="CHEBI:18420"/>
        <note>shared with alpha subunit</note>
    </ligand>
</feature>
<sequence>MYVSYNWLKRYLPTLEELDIKLVASKVSGALAEVEEVIPRGAELKKVVVGEIQEVKKHPTNEKLAIAVVDTGHESLRNIVFAGRNSNFVKPGTLYPVCLPGGAIYNAADPFGKQTVVEVNIKEIDGEVSSGMLCSPKELGIIDDSKGISIVQNDMKAGDDLLPLLQDYILEIENKSLTHRPDCFSHRGIAREVAAILQIEFRDLEALSTPVKTEHVETSVTVRDKKVCRRFTGISMTNITVKPSPAWMQILLAYVGTRPINNVVDSSNFMMFDIGYPSHMYDLDKIEDNHLFVRKAEKGEKVIALNEKKYTLEKEMTVIADKNGVEDIAGIMGGAGSEISEQTKTLFIESAAWDMFSIRRTGMTLGLTSEASTRFSKGLDAFGTEETIIRLVSLLEDTADGDVASELLDIKIEPLEKNYIDFNLTSVARLIGITIDKETMIRILESLHITIENKESLPVQIPVNQDVIVRLEIPYFRQDLSIEQDIVEEIARIYGYENVKPQLPTRSINPVKHNIDSTFIRIIKKALNQSGLDEVMTYAFTGDDVYSKAGLNTNNAIKLKNPLSPELSLLRHEVLPSLLEKIDLNKNNFDSFGFFEISKVIVKEKSYTEIPKQPRRIAAVSVSKKNSDIFYTLKSSSEYLSNELGLKFEYSNLNGTTERMTAKMFHPYKSASINVDGKSVGIIGEIHPQIAHAFGYEDLNIALFDFEYDPLKEAYSSSKDFEYIPVVNSQQIERDINIWLSEKTEVGKLMQELQTKGIEFVKAINLVDTYTNDKGKTSITLRFSIEGDSDNPLTDSDINNILADLKAIIKEDFSLSIRRQ</sequence>
<dbReference type="GO" id="GO:0004826">
    <property type="term" value="F:phenylalanine-tRNA ligase activity"/>
    <property type="evidence" value="ECO:0007669"/>
    <property type="project" value="UniProtKB-UniRule"/>
</dbReference>
<evidence type="ECO:0000256" key="10">
    <source>
        <dbReference type="ARBA" id="ARBA00022842"/>
    </source>
</evidence>
<evidence type="ECO:0000256" key="14">
    <source>
        <dbReference type="ARBA" id="ARBA00049255"/>
    </source>
</evidence>
<dbReference type="InterPro" id="IPR020825">
    <property type="entry name" value="Phe-tRNA_synthase-like_B3/B4"/>
</dbReference>
<dbReference type="CDD" id="cd00769">
    <property type="entry name" value="PheRS_beta_core"/>
    <property type="match status" value="1"/>
</dbReference>
<comment type="subcellular location">
    <subcellularLocation>
        <location evidence="1 15">Cytoplasm</location>
    </subcellularLocation>
</comment>
<dbReference type="PROSITE" id="PS51447">
    <property type="entry name" value="FDX_ACB"/>
    <property type="match status" value="1"/>
</dbReference>
<keyword evidence="7 15" id="KW-0479">Metal-binding</keyword>
<evidence type="ECO:0000256" key="4">
    <source>
        <dbReference type="ARBA" id="ARBA00022490"/>
    </source>
</evidence>
<dbReference type="SUPFAM" id="SSF46955">
    <property type="entry name" value="Putative DNA-binding domain"/>
    <property type="match status" value="1"/>
</dbReference>
<evidence type="ECO:0000256" key="13">
    <source>
        <dbReference type="ARBA" id="ARBA00023146"/>
    </source>
</evidence>
<comment type="caution">
    <text evidence="20">The sequence shown here is derived from an EMBL/GenBank/DDBJ whole genome shotgun (WGS) entry which is preliminary data.</text>
</comment>
<dbReference type="GO" id="GO:0009328">
    <property type="term" value="C:phenylalanine-tRNA ligase complex"/>
    <property type="evidence" value="ECO:0007669"/>
    <property type="project" value="TreeGrafter"/>
</dbReference>
<keyword evidence="12 15" id="KW-0648">Protein biosynthesis</keyword>
<dbReference type="SUPFAM" id="SSF56037">
    <property type="entry name" value="PheT/TilS domain"/>
    <property type="match status" value="1"/>
</dbReference>
<evidence type="ECO:0000256" key="6">
    <source>
        <dbReference type="ARBA" id="ARBA00022598"/>
    </source>
</evidence>
<protein>
    <recommendedName>
        <fullName evidence="15">Phenylalanine--tRNA ligase beta subunit</fullName>
        <ecNumber evidence="15">6.1.1.20</ecNumber>
    </recommendedName>
    <alternativeName>
        <fullName evidence="15">Phenylalanyl-tRNA synthetase beta subunit</fullName>
        <shortName evidence="15">PheRS</shortName>
    </alternativeName>
</protein>
<keyword evidence="9 15" id="KW-0067">ATP-binding</keyword>
<dbReference type="Gene3D" id="3.30.930.10">
    <property type="entry name" value="Bira Bifunctional Protein, Domain 2"/>
    <property type="match status" value="1"/>
</dbReference>
<dbReference type="InterPro" id="IPR005146">
    <property type="entry name" value="B3/B4_tRNA-bd"/>
</dbReference>
<feature type="domain" description="B5" evidence="19">
    <location>
        <begin position="415"/>
        <end position="501"/>
    </location>
</feature>
<keyword evidence="13 15" id="KW-0030">Aminoacyl-tRNA synthetase</keyword>
<reference evidence="20" key="1">
    <citation type="submission" date="2020-04" db="EMBL/GenBank/DDBJ databases">
        <authorList>
            <person name="Zhang T."/>
        </authorList>
    </citation>
    <scope>NUCLEOTIDE SEQUENCE</scope>
    <source>
        <strain evidence="20">HKST-UBA11</strain>
    </source>
</reference>
<dbReference type="InterPro" id="IPR045864">
    <property type="entry name" value="aa-tRNA-synth_II/BPL/LPL"/>
</dbReference>
<dbReference type="InterPro" id="IPR033714">
    <property type="entry name" value="tRNA_bind_bactPheRS"/>
</dbReference>
<evidence type="ECO:0000256" key="8">
    <source>
        <dbReference type="ARBA" id="ARBA00022741"/>
    </source>
</evidence>
<dbReference type="SUPFAM" id="SSF50249">
    <property type="entry name" value="Nucleic acid-binding proteins"/>
    <property type="match status" value="1"/>
</dbReference>
<dbReference type="InterPro" id="IPR012340">
    <property type="entry name" value="NA-bd_OB-fold"/>
</dbReference>
<evidence type="ECO:0000313" key="20">
    <source>
        <dbReference type="EMBL" id="MCA9385162.1"/>
    </source>
</evidence>
<dbReference type="SMART" id="SM00896">
    <property type="entry name" value="FDX-ACB"/>
    <property type="match status" value="1"/>
</dbReference>
<evidence type="ECO:0000313" key="21">
    <source>
        <dbReference type="Proteomes" id="UP000754563"/>
    </source>
</evidence>
<dbReference type="EMBL" id="JAGQLH010000006">
    <property type="protein sequence ID" value="MCA9385162.1"/>
    <property type="molecule type" value="Genomic_DNA"/>
</dbReference>
<dbReference type="Pfam" id="PF17759">
    <property type="entry name" value="tRNA_synthFbeta"/>
    <property type="match status" value="1"/>
</dbReference>
<dbReference type="SUPFAM" id="SSF54991">
    <property type="entry name" value="Anticodon-binding domain of PheRS"/>
    <property type="match status" value="1"/>
</dbReference>
<dbReference type="GO" id="GO:0000049">
    <property type="term" value="F:tRNA binding"/>
    <property type="evidence" value="ECO:0007669"/>
    <property type="project" value="UniProtKB-UniRule"/>
</dbReference>
<dbReference type="CDD" id="cd02796">
    <property type="entry name" value="tRNA_bind_bactPheRS"/>
    <property type="match status" value="1"/>
</dbReference>
<dbReference type="InterPro" id="IPR045060">
    <property type="entry name" value="Phe-tRNA-ligase_IIc_bsu"/>
</dbReference>
<dbReference type="Gene3D" id="3.30.56.10">
    <property type="match status" value="2"/>
</dbReference>
<evidence type="ECO:0000256" key="1">
    <source>
        <dbReference type="ARBA" id="ARBA00004496"/>
    </source>
</evidence>
<organism evidence="20 21">
    <name type="scientific">Candidatus Dojkabacteria bacterium</name>
    <dbReference type="NCBI Taxonomy" id="2099670"/>
    <lineage>
        <taxon>Bacteria</taxon>
        <taxon>Candidatus Dojkabacteria</taxon>
    </lineage>
</organism>
<evidence type="ECO:0000259" key="18">
    <source>
        <dbReference type="PROSITE" id="PS51447"/>
    </source>
</evidence>
<dbReference type="InterPro" id="IPR002547">
    <property type="entry name" value="tRNA-bd_dom"/>
</dbReference>
<dbReference type="EC" id="6.1.1.20" evidence="15"/>
<dbReference type="GO" id="GO:0000287">
    <property type="term" value="F:magnesium ion binding"/>
    <property type="evidence" value="ECO:0007669"/>
    <property type="project" value="UniProtKB-UniRule"/>
</dbReference>
<dbReference type="SMART" id="SM00874">
    <property type="entry name" value="B5"/>
    <property type="match status" value="1"/>
</dbReference>
<evidence type="ECO:0000256" key="15">
    <source>
        <dbReference type="HAMAP-Rule" id="MF_00283"/>
    </source>
</evidence>
<feature type="domain" description="TRNA-binding" evidence="17">
    <location>
        <begin position="41"/>
        <end position="162"/>
    </location>
</feature>
<dbReference type="InterPro" id="IPR036690">
    <property type="entry name" value="Fdx_antiC-bd_sf"/>
</dbReference>
<dbReference type="PROSITE" id="PS51483">
    <property type="entry name" value="B5"/>
    <property type="match status" value="1"/>
</dbReference>
<dbReference type="Gene3D" id="3.30.70.380">
    <property type="entry name" value="Ferrodoxin-fold anticodon-binding domain"/>
    <property type="match status" value="1"/>
</dbReference>
<dbReference type="InterPro" id="IPR005147">
    <property type="entry name" value="tRNA_synthase_B5-dom"/>
</dbReference>
<dbReference type="InterPro" id="IPR009061">
    <property type="entry name" value="DNA-bd_dom_put_sf"/>
</dbReference>
<dbReference type="InterPro" id="IPR004532">
    <property type="entry name" value="Phe-tRNA-ligase_IIc_bsu_bact"/>
</dbReference>
<evidence type="ECO:0000256" key="16">
    <source>
        <dbReference type="PROSITE-ProRule" id="PRU00209"/>
    </source>
</evidence>
<dbReference type="InterPro" id="IPR005121">
    <property type="entry name" value="Fdx_antiC-bd"/>
</dbReference>
<evidence type="ECO:0000259" key="17">
    <source>
        <dbReference type="PROSITE" id="PS50886"/>
    </source>
</evidence>
<dbReference type="HAMAP" id="MF_00283">
    <property type="entry name" value="Phe_tRNA_synth_beta1"/>
    <property type="match status" value="1"/>
</dbReference>
<dbReference type="PROSITE" id="PS50886">
    <property type="entry name" value="TRBD"/>
    <property type="match status" value="1"/>
</dbReference>
<dbReference type="Gene3D" id="3.50.40.10">
    <property type="entry name" value="Phenylalanyl-trna Synthetase, Chain B, domain 3"/>
    <property type="match status" value="1"/>
</dbReference>
<dbReference type="PANTHER" id="PTHR10947:SF0">
    <property type="entry name" value="PHENYLALANINE--TRNA LIGASE BETA SUBUNIT"/>
    <property type="match status" value="1"/>
</dbReference>
<feature type="binding site" evidence="15">
    <location>
        <position position="489"/>
    </location>
    <ligand>
        <name>Mg(2+)</name>
        <dbReference type="ChEBI" id="CHEBI:18420"/>
        <note>shared with alpha subunit</note>
    </ligand>
</feature>
<dbReference type="SMART" id="SM00873">
    <property type="entry name" value="B3_4"/>
    <property type="match status" value="1"/>
</dbReference>
<dbReference type="GO" id="GO:0005524">
    <property type="term" value="F:ATP binding"/>
    <property type="evidence" value="ECO:0007669"/>
    <property type="project" value="UniProtKB-UniRule"/>
</dbReference>
<keyword evidence="10 15" id="KW-0460">Magnesium</keyword>
<feature type="binding site" evidence="15">
    <location>
        <position position="485"/>
    </location>
    <ligand>
        <name>Mg(2+)</name>
        <dbReference type="ChEBI" id="CHEBI:18420"/>
        <note>shared with alpha subunit</note>
    </ligand>
</feature>
<evidence type="ECO:0000256" key="3">
    <source>
        <dbReference type="ARBA" id="ARBA00011209"/>
    </source>
</evidence>
<keyword evidence="5 16" id="KW-0820">tRNA-binding</keyword>
<dbReference type="GO" id="GO:0006432">
    <property type="term" value="P:phenylalanyl-tRNA aminoacylation"/>
    <property type="evidence" value="ECO:0007669"/>
    <property type="project" value="UniProtKB-UniRule"/>
</dbReference>
<evidence type="ECO:0000259" key="19">
    <source>
        <dbReference type="PROSITE" id="PS51483"/>
    </source>
</evidence>
<evidence type="ECO:0000256" key="11">
    <source>
        <dbReference type="ARBA" id="ARBA00022884"/>
    </source>
</evidence>
<proteinExistence type="inferred from homology"/>
<dbReference type="NCBIfam" id="TIGR00472">
    <property type="entry name" value="pheT_bact"/>
    <property type="match status" value="1"/>
</dbReference>
<dbReference type="Pfam" id="PF03147">
    <property type="entry name" value="FDX-ACB"/>
    <property type="match status" value="1"/>
</dbReference>
<evidence type="ECO:0000256" key="7">
    <source>
        <dbReference type="ARBA" id="ARBA00022723"/>
    </source>
</evidence>
<evidence type="ECO:0000256" key="9">
    <source>
        <dbReference type="ARBA" id="ARBA00022840"/>
    </source>
</evidence>
<dbReference type="Gene3D" id="2.40.50.140">
    <property type="entry name" value="Nucleic acid-binding proteins"/>
    <property type="match status" value="1"/>
</dbReference>
<dbReference type="Pfam" id="PF03483">
    <property type="entry name" value="B3_4"/>
    <property type="match status" value="1"/>
</dbReference>
<dbReference type="Pfam" id="PF03484">
    <property type="entry name" value="B5"/>
    <property type="match status" value="1"/>
</dbReference>
<feature type="binding site" evidence="15">
    <location>
        <position position="488"/>
    </location>
    <ligand>
        <name>Mg(2+)</name>
        <dbReference type="ChEBI" id="CHEBI:18420"/>
        <note>shared with alpha subunit</note>
    </ligand>
</feature>
<dbReference type="AlphaFoldDB" id="A0A955L7C0"/>
<accession>A0A955L7C0</accession>
<keyword evidence="11 16" id="KW-0694">RNA-binding</keyword>
<gene>
    <name evidence="15 20" type="primary">pheT</name>
    <name evidence="20" type="ORF">KC717_00775</name>
</gene>
<feature type="domain" description="FDX-ACB" evidence="18">
    <location>
        <begin position="727"/>
        <end position="818"/>
    </location>
</feature>
<comment type="catalytic activity">
    <reaction evidence="14 15">
        <text>tRNA(Phe) + L-phenylalanine + ATP = L-phenylalanyl-tRNA(Phe) + AMP + diphosphate + H(+)</text>
        <dbReference type="Rhea" id="RHEA:19413"/>
        <dbReference type="Rhea" id="RHEA-COMP:9668"/>
        <dbReference type="Rhea" id="RHEA-COMP:9699"/>
        <dbReference type="ChEBI" id="CHEBI:15378"/>
        <dbReference type="ChEBI" id="CHEBI:30616"/>
        <dbReference type="ChEBI" id="CHEBI:33019"/>
        <dbReference type="ChEBI" id="CHEBI:58095"/>
        <dbReference type="ChEBI" id="CHEBI:78442"/>
        <dbReference type="ChEBI" id="CHEBI:78531"/>
        <dbReference type="ChEBI" id="CHEBI:456215"/>
        <dbReference type="EC" id="6.1.1.20"/>
    </reaction>
</comment>
<dbReference type="Proteomes" id="UP000754563">
    <property type="component" value="Unassembled WGS sequence"/>
</dbReference>
<dbReference type="SUPFAM" id="SSF55681">
    <property type="entry name" value="Class II aaRS and biotin synthetases"/>
    <property type="match status" value="1"/>
</dbReference>
<comment type="subunit">
    <text evidence="3 15">Tetramer of two alpha and two beta subunits.</text>
</comment>
<reference evidence="20" key="2">
    <citation type="journal article" date="2021" name="Microbiome">
        <title>Successional dynamics and alternative stable states in a saline activated sludge microbial community over 9 years.</title>
        <authorList>
            <person name="Wang Y."/>
            <person name="Ye J."/>
            <person name="Ju F."/>
            <person name="Liu L."/>
            <person name="Boyd J.A."/>
            <person name="Deng Y."/>
            <person name="Parks D.H."/>
            <person name="Jiang X."/>
            <person name="Yin X."/>
            <person name="Woodcroft B.J."/>
            <person name="Tyson G.W."/>
            <person name="Hugenholtz P."/>
            <person name="Polz M.F."/>
            <person name="Zhang T."/>
        </authorList>
    </citation>
    <scope>NUCLEOTIDE SEQUENCE</scope>
    <source>
        <strain evidence="20">HKST-UBA11</strain>
    </source>
</reference>
<evidence type="ECO:0000256" key="12">
    <source>
        <dbReference type="ARBA" id="ARBA00022917"/>
    </source>
</evidence>
<comment type="similarity">
    <text evidence="2 15">Belongs to the phenylalanyl-tRNA synthetase beta subunit family. Type 1 subfamily.</text>
</comment>
<evidence type="ECO:0000256" key="2">
    <source>
        <dbReference type="ARBA" id="ARBA00008653"/>
    </source>
</evidence>
<dbReference type="InterPro" id="IPR041616">
    <property type="entry name" value="PheRS_beta_core"/>
</dbReference>